<keyword evidence="2" id="KW-0436">Ligase</keyword>
<feature type="domain" description="GH3 C-terminal" evidence="4">
    <location>
        <begin position="444"/>
        <end position="559"/>
    </location>
</feature>
<name>A0A8J5FF23_ZINOF</name>
<evidence type="ECO:0008006" key="7">
    <source>
        <dbReference type="Google" id="ProtNLM"/>
    </source>
</evidence>
<evidence type="ECO:0000313" key="5">
    <source>
        <dbReference type="EMBL" id="KAG6484071.1"/>
    </source>
</evidence>
<dbReference type="InterPro" id="IPR055377">
    <property type="entry name" value="GH3_M"/>
</dbReference>
<evidence type="ECO:0000256" key="2">
    <source>
        <dbReference type="ARBA" id="ARBA00022598"/>
    </source>
</evidence>
<organism evidence="5 6">
    <name type="scientific">Zingiber officinale</name>
    <name type="common">Ginger</name>
    <name type="synonym">Amomum zingiber</name>
    <dbReference type="NCBI Taxonomy" id="94328"/>
    <lineage>
        <taxon>Eukaryota</taxon>
        <taxon>Viridiplantae</taxon>
        <taxon>Streptophyta</taxon>
        <taxon>Embryophyta</taxon>
        <taxon>Tracheophyta</taxon>
        <taxon>Spermatophyta</taxon>
        <taxon>Magnoliopsida</taxon>
        <taxon>Liliopsida</taxon>
        <taxon>Zingiberales</taxon>
        <taxon>Zingiberaceae</taxon>
        <taxon>Zingiber</taxon>
    </lineage>
</organism>
<dbReference type="GO" id="GO:0016881">
    <property type="term" value="F:acid-amino acid ligase activity"/>
    <property type="evidence" value="ECO:0007669"/>
    <property type="project" value="TreeGrafter"/>
</dbReference>
<sequence>MTAFSIESVIDEFETMTKNAGHHQRETLRQILEQNGKTEYLQNLGLGGRTDPESYKACVPLVTHSDLEPYIQRIADGDSSPILTGKPIPAISLSSGTTQGKRKYLPFTEELVQSTMQIYRTSFAFRNREYPIGDGKALQFIYGSKQFKTKGGITATTATTNVYMSEQFKCTMKDIQSQCASPDEVIFGSDYQQSLYCHLLCGLIYSDEVQFIFSTFAHSLVHSFRTFEKVWEEICTDIRVGVLSSRITIPSIREAVSKILVPNPSLADSIYNKCVRLSNWYGVIPALWPNAKYVYGIMTGSMEPYLKKLRHYAGNLPLISADYGSSEGWIGANVNPSLPPELATFVVLPNIGYFEFIPLEKPEMQELETSPTSIHYIEAEPLGLTDVEVGKEYEVVFSNFAGLYRYRLGDVVKVTGFHNCAPELRFICRRSLMLSINIDKNTEKDLQLSVEEAAKLLAEEKIEVVDFTSHVDTSTDPGHYVIFWELSSDSSDEILQSCCNCLDLSFVDAGYVSSRKVSAIGPLELRIVRKGTFNMILDHYVGLGGVLSQFKAPRCVSQSNNKVLQILCMNVTSCYFSTAYEK</sequence>
<dbReference type="PANTHER" id="PTHR31901:SF5">
    <property type="entry name" value="JASMONOYL--L-AMINO ACID SYNTHETASE JAR1"/>
    <property type="match status" value="1"/>
</dbReference>
<dbReference type="GO" id="GO:0005737">
    <property type="term" value="C:cytoplasm"/>
    <property type="evidence" value="ECO:0007669"/>
    <property type="project" value="TreeGrafter"/>
</dbReference>
<protein>
    <recommendedName>
        <fullName evidence="7">Jasmonic acid-amido synthetase JAR1</fullName>
    </recommendedName>
</protein>
<evidence type="ECO:0000259" key="4">
    <source>
        <dbReference type="Pfam" id="PF23572"/>
    </source>
</evidence>
<accession>A0A8J5FF23</accession>
<dbReference type="InterPro" id="IPR004993">
    <property type="entry name" value="GH3"/>
</dbReference>
<dbReference type="Pfam" id="PF23572">
    <property type="entry name" value="GH3_C"/>
    <property type="match status" value="1"/>
</dbReference>
<comment type="caution">
    <text evidence="5">The sequence shown here is derived from an EMBL/GenBank/DDBJ whole genome shotgun (WGS) entry which is preliminary data.</text>
</comment>
<dbReference type="Pfam" id="PF03321">
    <property type="entry name" value="GH3"/>
    <property type="match status" value="1"/>
</dbReference>
<comment type="similarity">
    <text evidence="1">Belongs to the IAA-amido conjugating enzyme family.</text>
</comment>
<dbReference type="Proteomes" id="UP000734854">
    <property type="component" value="Unassembled WGS sequence"/>
</dbReference>
<reference evidence="5 6" key="1">
    <citation type="submission" date="2020-08" db="EMBL/GenBank/DDBJ databases">
        <title>Plant Genome Project.</title>
        <authorList>
            <person name="Zhang R.-G."/>
        </authorList>
    </citation>
    <scope>NUCLEOTIDE SEQUENCE [LARGE SCALE GENOMIC DNA]</scope>
    <source>
        <tissue evidence="5">Rhizome</tissue>
    </source>
</reference>
<dbReference type="AlphaFoldDB" id="A0A8J5FF23"/>
<evidence type="ECO:0000313" key="6">
    <source>
        <dbReference type="Proteomes" id="UP000734854"/>
    </source>
</evidence>
<dbReference type="PANTHER" id="PTHR31901">
    <property type="entry name" value="GH3 DOMAIN-CONTAINING PROTEIN"/>
    <property type="match status" value="1"/>
</dbReference>
<dbReference type="OrthoDB" id="10004661at2759"/>
<proteinExistence type="inferred from homology"/>
<feature type="domain" description="GH3 middle" evidence="3">
    <location>
        <begin position="345"/>
        <end position="429"/>
    </location>
</feature>
<dbReference type="EMBL" id="JACMSC010000016">
    <property type="protein sequence ID" value="KAG6484071.1"/>
    <property type="molecule type" value="Genomic_DNA"/>
</dbReference>
<dbReference type="Pfam" id="PF23571">
    <property type="entry name" value="GH3_M"/>
    <property type="match status" value="1"/>
</dbReference>
<keyword evidence="6" id="KW-1185">Reference proteome</keyword>
<dbReference type="InterPro" id="IPR055378">
    <property type="entry name" value="GH3_C"/>
</dbReference>
<evidence type="ECO:0000256" key="1">
    <source>
        <dbReference type="ARBA" id="ARBA00008068"/>
    </source>
</evidence>
<evidence type="ECO:0000259" key="3">
    <source>
        <dbReference type="Pfam" id="PF23571"/>
    </source>
</evidence>
<gene>
    <name evidence="5" type="ORF">ZIOFF_060865</name>
</gene>